<dbReference type="GO" id="GO:0003723">
    <property type="term" value="F:RNA binding"/>
    <property type="evidence" value="ECO:0007669"/>
    <property type="project" value="InterPro"/>
</dbReference>
<evidence type="ECO:0000256" key="1">
    <source>
        <dbReference type="ARBA" id="ARBA00007469"/>
    </source>
</evidence>
<evidence type="ECO:0000256" key="2">
    <source>
        <dbReference type="RuleBase" id="RU004328"/>
    </source>
</evidence>
<accession>A0A6A3CRH7</accession>
<protein>
    <submittedName>
        <fullName evidence="3">Uncharacterized protein</fullName>
    </submittedName>
</protein>
<keyword evidence="4" id="KW-1185">Reference proteome</keyword>
<dbReference type="Gene3D" id="3.90.730.10">
    <property type="entry name" value="Ribonuclease T2-like"/>
    <property type="match status" value="1"/>
</dbReference>
<gene>
    <name evidence="3" type="ORF">F3Y22_tig00003398pilonHSYRG00269</name>
</gene>
<dbReference type="InterPro" id="IPR036430">
    <property type="entry name" value="RNase_T2-like_sf"/>
</dbReference>
<evidence type="ECO:0000313" key="4">
    <source>
        <dbReference type="Proteomes" id="UP000436088"/>
    </source>
</evidence>
<dbReference type="GO" id="GO:0033897">
    <property type="term" value="F:ribonuclease T2 activity"/>
    <property type="evidence" value="ECO:0007669"/>
    <property type="project" value="InterPro"/>
</dbReference>
<organism evidence="3 4">
    <name type="scientific">Hibiscus syriacus</name>
    <name type="common">Rose of Sharon</name>
    <dbReference type="NCBI Taxonomy" id="106335"/>
    <lineage>
        <taxon>Eukaryota</taxon>
        <taxon>Viridiplantae</taxon>
        <taxon>Streptophyta</taxon>
        <taxon>Embryophyta</taxon>
        <taxon>Tracheophyta</taxon>
        <taxon>Spermatophyta</taxon>
        <taxon>Magnoliopsida</taxon>
        <taxon>eudicotyledons</taxon>
        <taxon>Gunneridae</taxon>
        <taxon>Pentapetalae</taxon>
        <taxon>rosids</taxon>
        <taxon>malvids</taxon>
        <taxon>Malvales</taxon>
        <taxon>Malvaceae</taxon>
        <taxon>Malvoideae</taxon>
        <taxon>Hibiscus</taxon>
    </lineage>
</organism>
<reference evidence="3" key="1">
    <citation type="submission" date="2019-09" db="EMBL/GenBank/DDBJ databases">
        <title>Draft genome information of white flower Hibiscus syriacus.</title>
        <authorList>
            <person name="Kim Y.-M."/>
        </authorList>
    </citation>
    <scope>NUCLEOTIDE SEQUENCE [LARGE SCALE GENOMIC DNA]</scope>
    <source>
        <strain evidence="3">YM2019G1</strain>
    </source>
</reference>
<dbReference type="Proteomes" id="UP000436088">
    <property type="component" value="Unassembled WGS sequence"/>
</dbReference>
<dbReference type="AlphaFoldDB" id="A0A6A3CRH7"/>
<dbReference type="Pfam" id="PF00445">
    <property type="entry name" value="Ribonuclease_T2"/>
    <property type="match status" value="1"/>
</dbReference>
<comment type="caution">
    <text evidence="3">The sequence shown here is derived from an EMBL/GenBank/DDBJ whole genome shotgun (WGS) entry which is preliminary data.</text>
</comment>
<proteinExistence type="inferred from homology"/>
<evidence type="ECO:0000313" key="3">
    <source>
        <dbReference type="EMBL" id="KAE8729778.1"/>
    </source>
</evidence>
<sequence>MVYGLKMPTTFRFPPFNAATNPCCSMAPITSRSVLKKALTPIRSNLIPLWPVLKNPTQPSTGFWESEWLKHGTCSDYPYYPLDYFKSALTLRQGLTNPVMELTPGNIYMV</sequence>
<name>A0A6A3CRH7_HIBSY</name>
<dbReference type="SUPFAM" id="SSF55895">
    <property type="entry name" value="Ribonuclease Rh-like"/>
    <property type="match status" value="1"/>
</dbReference>
<dbReference type="InterPro" id="IPR001568">
    <property type="entry name" value="RNase_T2-like"/>
</dbReference>
<dbReference type="EMBL" id="VEPZ02000218">
    <property type="protein sequence ID" value="KAE8729778.1"/>
    <property type="molecule type" value="Genomic_DNA"/>
</dbReference>
<comment type="similarity">
    <text evidence="1 2">Belongs to the RNase T2 family.</text>
</comment>